<dbReference type="PANTHER" id="PTHR43178:SF5">
    <property type="entry name" value="LIPOAMIDE ACYLTRANSFERASE COMPONENT OF BRANCHED-CHAIN ALPHA-KETO ACID DEHYDROGENASE COMPLEX, MITOCHONDRIAL"/>
    <property type="match status" value="1"/>
</dbReference>
<accession>A0A177Y6T7</accession>
<keyword evidence="3 6" id="KW-0808">Transferase</keyword>
<dbReference type="InterPro" id="IPR011053">
    <property type="entry name" value="Single_hybrid_motif"/>
</dbReference>
<protein>
    <recommendedName>
        <fullName evidence="6">Dihydrolipoamide acetyltransferase component of pyruvate dehydrogenase complex</fullName>
        <ecNumber evidence="6">2.3.1.-</ecNumber>
    </recommendedName>
</protein>
<keyword evidence="4 6" id="KW-0450">Lipoyl</keyword>
<feature type="region of interest" description="Disordered" evidence="7">
    <location>
        <begin position="112"/>
        <end position="155"/>
    </location>
</feature>
<sequence>MTTTQETTTVPMPALGENVTEGTVTRWLKQIGDTVDIDEPLLEVATDKVDTEIASPVAGVLVGMIADEDAVVEIGAPLALVAVHGTAQPEADITPQTQLPTDPDPQRAIVPASDEKCSTATRTISADRPALVDSSSRTSPGAPEVPNPGTSDDAGAVRVEKLPRIRRTIAARMVESLHTAAQLTTVVEVDIARIAALRRDHKTVFHQRTGHKLSYLPFLTKAAVESLESNPVINSALDSDVTEVTYHRSVHLGMAVDSAKGLMVPVIRNAQNMTITELAHAIAAAAESVRTGKVGADDLTGGTFTITNTGSRGALFDTPIINQPQSAILGTGAVVERLKPAYDAAGNLTIAVVPTVHLSLSYDHRIVDGADAARYLTDVKDRLEKGYTAADLT</sequence>
<dbReference type="EC" id="2.3.1.-" evidence="6"/>
<dbReference type="InterPro" id="IPR001078">
    <property type="entry name" value="2-oxoacid_DH_actylTfrase"/>
</dbReference>
<dbReference type="GO" id="GO:0016407">
    <property type="term" value="F:acetyltransferase activity"/>
    <property type="evidence" value="ECO:0007669"/>
    <property type="project" value="TreeGrafter"/>
</dbReference>
<feature type="domain" description="Lipoyl-binding" evidence="8">
    <location>
        <begin position="7"/>
        <end position="82"/>
    </location>
</feature>
<dbReference type="InterPro" id="IPR003016">
    <property type="entry name" value="2-oxoA_DH_lipoyl-BS"/>
</dbReference>
<dbReference type="SUPFAM" id="SSF52777">
    <property type="entry name" value="CoA-dependent acyltransferases"/>
    <property type="match status" value="1"/>
</dbReference>
<dbReference type="Proteomes" id="UP000077519">
    <property type="component" value="Unassembled WGS sequence"/>
</dbReference>
<evidence type="ECO:0000256" key="3">
    <source>
        <dbReference type="ARBA" id="ARBA00022679"/>
    </source>
</evidence>
<dbReference type="EMBL" id="LVHI01000040">
    <property type="protein sequence ID" value="OAK51233.1"/>
    <property type="molecule type" value="Genomic_DNA"/>
</dbReference>
<dbReference type="InterPro" id="IPR000089">
    <property type="entry name" value="Biotin_lipoyl"/>
</dbReference>
<dbReference type="PANTHER" id="PTHR43178">
    <property type="entry name" value="DIHYDROLIPOAMIDE ACETYLTRANSFERASE COMPONENT OF PYRUVATE DEHYDROGENASE COMPLEX"/>
    <property type="match status" value="1"/>
</dbReference>
<dbReference type="SUPFAM" id="SSF51230">
    <property type="entry name" value="Single hybrid motif"/>
    <property type="match status" value="1"/>
</dbReference>
<evidence type="ECO:0000256" key="7">
    <source>
        <dbReference type="SAM" id="MobiDB-lite"/>
    </source>
</evidence>
<evidence type="ECO:0000313" key="10">
    <source>
        <dbReference type="Proteomes" id="UP000077519"/>
    </source>
</evidence>
<gene>
    <name evidence="9" type="ORF">A3K89_13570</name>
</gene>
<reference evidence="9 10" key="1">
    <citation type="submission" date="2016-03" db="EMBL/GenBank/DDBJ databases">
        <title>Genome sequence of Rhodococcus kyotonensis KB10.</title>
        <authorList>
            <person name="Jeong H."/>
            <person name="Hong C.E."/>
            <person name="Jo S.H."/>
            <person name="Park J.M."/>
        </authorList>
    </citation>
    <scope>NUCLEOTIDE SEQUENCE [LARGE SCALE GENOMIC DNA]</scope>
    <source>
        <strain evidence="9 10">KB10</strain>
    </source>
</reference>
<dbReference type="CDD" id="cd06849">
    <property type="entry name" value="lipoyl_domain"/>
    <property type="match status" value="1"/>
</dbReference>
<evidence type="ECO:0000256" key="6">
    <source>
        <dbReference type="RuleBase" id="RU003423"/>
    </source>
</evidence>
<evidence type="ECO:0000256" key="4">
    <source>
        <dbReference type="ARBA" id="ARBA00022823"/>
    </source>
</evidence>
<comment type="cofactor">
    <cofactor evidence="1 6">
        <name>(R)-lipoate</name>
        <dbReference type="ChEBI" id="CHEBI:83088"/>
    </cofactor>
</comment>
<dbReference type="Pfam" id="PF00198">
    <property type="entry name" value="2-oxoacid_dh"/>
    <property type="match status" value="1"/>
</dbReference>
<comment type="similarity">
    <text evidence="2 6">Belongs to the 2-oxoacid dehydrogenase family.</text>
</comment>
<dbReference type="PROSITE" id="PS00189">
    <property type="entry name" value="LIPOYL"/>
    <property type="match status" value="1"/>
</dbReference>
<keyword evidence="10" id="KW-1185">Reference proteome</keyword>
<dbReference type="Gene3D" id="3.30.559.10">
    <property type="entry name" value="Chloramphenicol acetyltransferase-like domain"/>
    <property type="match status" value="1"/>
</dbReference>
<dbReference type="Gene3D" id="2.40.50.100">
    <property type="match status" value="1"/>
</dbReference>
<dbReference type="InterPro" id="IPR023213">
    <property type="entry name" value="CAT-like_dom_sf"/>
</dbReference>
<evidence type="ECO:0000256" key="1">
    <source>
        <dbReference type="ARBA" id="ARBA00001938"/>
    </source>
</evidence>
<evidence type="ECO:0000313" key="9">
    <source>
        <dbReference type="EMBL" id="OAK51233.1"/>
    </source>
</evidence>
<dbReference type="Pfam" id="PF00364">
    <property type="entry name" value="Biotin_lipoyl"/>
    <property type="match status" value="1"/>
</dbReference>
<dbReference type="RefSeq" id="WP_068431898.1">
    <property type="nucleotide sequence ID" value="NZ_LVHI01000040.1"/>
</dbReference>
<proteinExistence type="inferred from homology"/>
<evidence type="ECO:0000256" key="2">
    <source>
        <dbReference type="ARBA" id="ARBA00007317"/>
    </source>
</evidence>
<dbReference type="GO" id="GO:0031405">
    <property type="term" value="F:lipoic acid binding"/>
    <property type="evidence" value="ECO:0007669"/>
    <property type="project" value="TreeGrafter"/>
</dbReference>
<keyword evidence="5 6" id="KW-0012">Acyltransferase</keyword>
<dbReference type="InterPro" id="IPR050743">
    <property type="entry name" value="2-oxoacid_DH_E2_comp"/>
</dbReference>
<evidence type="ECO:0000256" key="5">
    <source>
        <dbReference type="ARBA" id="ARBA00023315"/>
    </source>
</evidence>
<dbReference type="AlphaFoldDB" id="A0A177Y6T7"/>
<evidence type="ECO:0000259" key="8">
    <source>
        <dbReference type="PROSITE" id="PS50968"/>
    </source>
</evidence>
<organism evidence="9 10">
    <name type="scientific">Rhodococcoides kyotonense</name>
    <dbReference type="NCBI Taxonomy" id="398843"/>
    <lineage>
        <taxon>Bacteria</taxon>
        <taxon>Bacillati</taxon>
        <taxon>Actinomycetota</taxon>
        <taxon>Actinomycetes</taxon>
        <taxon>Mycobacteriales</taxon>
        <taxon>Nocardiaceae</taxon>
        <taxon>Rhodococcoides</taxon>
    </lineage>
</organism>
<dbReference type="PROSITE" id="PS50968">
    <property type="entry name" value="BIOTINYL_LIPOYL"/>
    <property type="match status" value="1"/>
</dbReference>
<name>A0A177Y6T7_9NOCA</name>
<comment type="caution">
    <text evidence="9">The sequence shown here is derived from an EMBL/GenBank/DDBJ whole genome shotgun (WGS) entry which is preliminary data.</text>
</comment>
<dbReference type="GO" id="GO:0005737">
    <property type="term" value="C:cytoplasm"/>
    <property type="evidence" value="ECO:0007669"/>
    <property type="project" value="TreeGrafter"/>
</dbReference>